<comment type="caution">
    <text evidence="2">The sequence shown here is derived from an EMBL/GenBank/DDBJ whole genome shotgun (WGS) entry which is preliminary data.</text>
</comment>
<dbReference type="InterPro" id="IPR052514">
    <property type="entry name" value="SAM-dependent_MTase"/>
</dbReference>
<feature type="domain" description="Methyltransferase FkbM" evidence="1">
    <location>
        <begin position="103"/>
        <end position="245"/>
    </location>
</feature>
<dbReference type="PANTHER" id="PTHR34203">
    <property type="entry name" value="METHYLTRANSFERASE, FKBM FAMILY PROTEIN"/>
    <property type="match status" value="1"/>
</dbReference>
<dbReference type="Proteomes" id="UP001155483">
    <property type="component" value="Unassembled WGS sequence"/>
</dbReference>
<reference evidence="2" key="1">
    <citation type="submission" date="2022-09" db="EMBL/GenBank/DDBJ databases">
        <authorList>
            <person name="Yuan C."/>
            <person name="Ke Z."/>
        </authorList>
    </citation>
    <scope>NUCLEOTIDE SEQUENCE</scope>
    <source>
        <strain evidence="2">LB-8</strain>
    </source>
</reference>
<keyword evidence="2" id="KW-0808">Transferase</keyword>
<evidence type="ECO:0000313" key="3">
    <source>
        <dbReference type="Proteomes" id="UP001155483"/>
    </source>
</evidence>
<keyword evidence="3" id="KW-1185">Reference proteome</keyword>
<reference evidence="2" key="2">
    <citation type="submission" date="2023-04" db="EMBL/GenBank/DDBJ databases">
        <title>Paracnuella aquatica gen. nov., sp. nov., a member of the family Chitinophagaceae isolated from a hot spring.</title>
        <authorList>
            <person name="Wang C."/>
        </authorList>
    </citation>
    <scope>NUCLEOTIDE SEQUENCE</scope>
    <source>
        <strain evidence="2">LB-8</strain>
    </source>
</reference>
<dbReference type="NCBIfam" id="TIGR01444">
    <property type="entry name" value="fkbM_fam"/>
    <property type="match status" value="1"/>
</dbReference>
<dbReference type="AlphaFoldDB" id="A0A9X2XVM6"/>
<dbReference type="RefSeq" id="WP_279297096.1">
    <property type="nucleotide sequence ID" value="NZ_JAOTIF010000006.1"/>
</dbReference>
<sequence>MEGRVKDFFSKLFFCIKVSGSIETLFTLILNSKRFSKFCNSEIQHFQGTSESPNRYLFNHNGKRRNIFLRTFSGDIGIFYEVFWRRVYHVPHLDWKDFKCIVDVGANVGMTALFFGTLSPKAQIIAIEPDPDNFDLLLRNTENDSHISRLTVVHAAVAETDGFLSFEKARLAYNTRVIDDYNGSRVKSLSLNTLIRNHCFEKVDLVKIDIEGFEHRLFEGNTEWLDLVQNLIIEIHSQENFSAFSHLVTNSGFSIRKLSRDTEVEGIYWASRDFSLSNLIGHGN</sequence>
<accession>A0A9X2XVM6</accession>
<dbReference type="PANTHER" id="PTHR34203:SF15">
    <property type="entry name" value="SLL1173 PROTEIN"/>
    <property type="match status" value="1"/>
</dbReference>
<dbReference type="InterPro" id="IPR006342">
    <property type="entry name" value="FkbM_mtfrase"/>
</dbReference>
<protein>
    <submittedName>
        <fullName evidence="2">FkbM family methyltransferase</fullName>
    </submittedName>
</protein>
<organism evidence="2 3">
    <name type="scientific">Paraflavisolibacter caeni</name>
    <dbReference type="NCBI Taxonomy" id="2982496"/>
    <lineage>
        <taxon>Bacteria</taxon>
        <taxon>Pseudomonadati</taxon>
        <taxon>Bacteroidota</taxon>
        <taxon>Chitinophagia</taxon>
        <taxon>Chitinophagales</taxon>
        <taxon>Chitinophagaceae</taxon>
        <taxon>Paraflavisolibacter</taxon>
    </lineage>
</organism>
<dbReference type="SUPFAM" id="SSF53335">
    <property type="entry name" value="S-adenosyl-L-methionine-dependent methyltransferases"/>
    <property type="match status" value="1"/>
</dbReference>
<keyword evidence="2" id="KW-0489">Methyltransferase</keyword>
<dbReference type="Gene3D" id="3.40.50.150">
    <property type="entry name" value="Vaccinia Virus protein VP39"/>
    <property type="match status" value="1"/>
</dbReference>
<dbReference type="InterPro" id="IPR029063">
    <property type="entry name" value="SAM-dependent_MTases_sf"/>
</dbReference>
<gene>
    <name evidence="2" type="ORF">OCK74_11050</name>
</gene>
<evidence type="ECO:0000313" key="2">
    <source>
        <dbReference type="EMBL" id="MCU7549655.1"/>
    </source>
</evidence>
<proteinExistence type="predicted"/>
<dbReference type="GO" id="GO:0032259">
    <property type="term" value="P:methylation"/>
    <property type="evidence" value="ECO:0007669"/>
    <property type="project" value="UniProtKB-KW"/>
</dbReference>
<dbReference type="Pfam" id="PF05050">
    <property type="entry name" value="Methyltransf_21"/>
    <property type="match status" value="1"/>
</dbReference>
<evidence type="ECO:0000259" key="1">
    <source>
        <dbReference type="Pfam" id="PF05050"/>
    </source>
</evidence>
<dbReference type="EMBL" id="JAOTIF010000006">
    <property type="protein sequence ID" value="MCU7549655.1"/>
    <property type="molecule type" value="Genomic_DNA"/>
</dbReference>
<name>A0A9X2XVM6_9BACT</name>
<dbReference type="GO" id="GO:0008168">
    <property type="term" value="F:methyltransferase activity"/>
    <property type="evidence" value="ECO:0007669"/>
    <property type="project" value="UniProtKB-KW"/>
</dbReference>